<dbReference type="RefSeq" id="WP_220150993.1">
    <property type="nucleotide sequence ID" value="NZ_QNRF01000005.1"/>
</dbReference>
<organism evidence="1 2">
    <name type="scientific">Marinomonas aquiplantarum</name>
    <dbReference type="NCBI Taxonomy" id="491951"/>
    <lineage>
        <taxon>Bacteria</taxon>
        <taxon>Pseudomonadati</taxon>
        <taxon>Pseudomonadota</taxon>
        <taxon>Gammaproteobacteria</taxon>
        <taxon>Oceanospirillales</taxon>
        <taxon>Oceanospirillaceae</taxon>
        <taxon>Marinomonas</taxon>
    </lineage>
</organism>
<name>A0A366CXR0_9GAMM</name>
<comment type="caution">
    <text evidence="1">The sequence shown here is derived from an EMBL/GenBank/DDBJ whole genome shotgun (WGS) entry which is preliminary data.</text>
</comment>
<dbReference type="EMBL" id="QNRF01000005">
    <property type="protein sequence ID" value="RBO82603.1"/>
    <property type="molecule type" value="Genomic_DNA"/>
</dbReference>
<keyword evidence="2" id="KW-1185">Reference proteome</keyword>
<reference evidence="1 2" key="1">
    <citation type="submission" date="2018-06" db="EMBL/GenBank/DDBJ databases">
        <title>Genomic Encyclopedia of Type Strains, Phase III (KMG-III): the genomes of soil and plant-associated and newly described type strains.</title>
        <authorList>
            <person name="Whitman W."/>
        </authorList>
    </citation>
    <scope>NUCLEOTIDE SEQUENCE [LARGE SCALE GENOMIC DNA]</scope>
    <source>
        <strain evidence="1 2">CECT 7732</strain>
    </source>
</reference>
<evidence type="ECO:0000313" key="1">
    <source>
        <dbReference type="EMBL" id="RBO82603.1"/>
    </source>
</evidence>
<proteinExistence type="predicted"/>
<gene>
    <name evidence="1" type="ORF">DFP76_10567</name>
</gene>
<protein>
    <submittedName>
        <fullName evidence="1">Uncharacterized protein</fullName>
    </submittedName>
</protein>
<dbReference type="Proteomes" id="UP000252086">
    <property type="component" value="Unassembled WGS sequence"/>
</dbReference>
<accession>A0A366CXR0</accession>
<sequence>MRSATESRKMQFRHEAQAEKHFQIEAFGDAIAKRENYKAHKGLDAIHFYLVQKFHWTPATARHLSFDDLEFLLKEEKHGWEFIFEED</sequence>
<dbReference type="AlphaFoldDB" id="A0A366CXR0"/>
<evidence type="ECO:0000313" key="2">
    <source>
        <dbReference type="Proteomes" id="UP000252086"/>
    </source>
</evidence>